<evidence type="ECO:0000313" key="2">
    <source>
        <dbReference type="Proteomes" id="UP000026962"/>
    </source>
</evidence>
<accession>A0A0E0LZJ2</accession>
<dbReference type="EnsemblPlants" id="OPUNC09G04070.1">
    <property type="protein sequence ID" value="OPUNC09G04070.1"/>
    <property type="gene ID" value="OPUNC09G04070"/>
</dbReference>
<protein>
    <submittedName>
        <fullName evidence="1">Uncharacterized protein</fullName>
    </submittedName>
</protein>
<reference evidence="1" key="2">
    <citation type="submission" date="2018-05" db="EMBL/GenBank/DDBJ databases">
        <title>OpunRS2 (Oryza punctata Reference Sequence Version 2).</title>
        <authorList>
            <person name="Zhang J."/>
            <person name="Kudrna D."/>
            <person name="Lee S."/>
            <person name="Talag J."/>
            <person name="Welchert J."/>
            <person name="Wing R.A."/>
        </authorList>
    </citation>
    <scope>NUCLEOTIDE SEQUENCE [LARGE SCALE GENOMIC DNA]</scope>
</reference>
<sequence>MPSEQELTIQGFMKDTKLTRVQLLGLEPIEIATKADLKHTYTFSEPLVKPEQVNSLSIQMYRLHQWYMERSAIGREMFGVRVKDMDHSNGEDTMWIRFEDIFDVYQLDALDVSLLNCWVLAWARFSTTVCLVFKEELDVRKDFRILWMTEQLSHMNFIKVVQKQLMGFSMHEIVNPTGEFHDDGKPIRQPHRTS</sequence>
<dbReference type="OMA" id="WIRFEDI"/>
<dbReference type="Proteomes" id="UP000026962">
    <property type="component" value="Chromosome 9"/>
</dbReference>
<name>A0A0E0LZJ2_ORYPU</name>
<dbReference type="Gramene" id="OPUNC09G04070.1">
    <property type="protein sequence ID" value="OPUNC09G04070.1"/>
    <property type="gene ID" value="OPUNC09G04070"/>
</dbReference>
<dbReference type="HOGENOM" id="CLU_1404512_0_0_1"/>
<reference evidence="1" key="1">
    <citation type="submission" date="2015-04" db="UniProtKB">
        <authorList>
            <consortium name="EnsemblPlants"/>
        </authorList>
    </citation>
    <scope>IDENTIFICATION</scope>
</reference>
<organism evidence="1">
    <name type="scientific">Oryza punctata</name>
    <name type="common">Red rice</name>
    <dbReference type="NCBI Taxonomy" id="4537"/>
    <lineage>
        <taxon>Eukaryota</taxon>
        <taxon>Viridiplantae</taxon>
        <taxon>Streptophyta</taxon>
        <taxon>Embryophyta</taxon>
        <taxon>Tracheophyta</taxon>
        <taxon>Spermatophyta</taxon>
        <taxon>Magnoliopsida</taxon>
        <taxon>Liliopsida</taxon>
        <taxon>Poales</taxon>
        <taxon>Poaceae</taxon>
        <taxon>BOP clade</taxon>
        <taxon>Oryzoideae</taxon>
        <taxon>Oryzeae</taxon>
        <taxon>Oryzinae</taxon>
        <taxon>Oryza</taxon>
    </lineage>
</organism>
<proteinExistence type="predicted"/>
<dbReference type="AlphaFoldDB" id="A0A0E0LZJ2"/>
<keyword evidence="2" id="KW-1185">Reference proteome</keyword>
<evidence type="ECO:0000313" key="1">
    <source>
        <dbReference type="EnsemblPlants" id="OPUNC09G04070.1"/>
    </source>
</evidence>